<dbReference type="EMBL" id="FNDB01000002">
    <property type="protein sequence ID" value="SDG77772.1"/>
    <property type="molecule type" value="Genomic_DNA"/>
</dbReference>
<protein>
    <recommendedName>
        <fullName evidence="3">Asparagine synthetase B</fullName>
    </recommendedName>
</protein>
<keyword evidence="2" id="KW-1185">Reference proteome</keyword>
<organism evidence="1 2">
    <name type="scientific">Flavobacterium omnivorum</name>
    <dbReference type="NCBI Taxonomy" id="178355"/>
    <lineage>
        <taxon>Bacteria</taxon>
        <taxon>Pseudomonadati</taxon>
        <taxon>Bacteroidota</taxon>
        <taxon>Flavobacteriia</taxon>
        <taxon>Flavobacteriales</taxon>
        <taxon>Flavobacteriaceae</taxon>
        <taxon>Flavobacterium</taxon>
    </lineage>
</organism>
<reference evidence="2" key="1">
    <citation type="submission" date="2016-10" db="EMBL/GenBank/DDBJ databases">
        <authorList>
            <person name="Varghese N."/>
            <person name="Submissions S."/>
        </authorList>
    </citation>
    <scope>NUCLEOTIDE SEQUENCE [LARGE SCALE GENOMIC DNA]</scope>
    <source>
        <strain evidence="2">CGMCC 1.2747</strain>
    </source>
</reference>
<evidence type="ECO:0000313" key="2">
    <source>
        <dbReference type="Proteomes" id="UP000199274"/>
    </source>
</evidence>
<evidence type="ECO:0008006" key="3">
    <source>
        <dbReference type="Google" id="ProtNLM"/>
    </source>
</evidence>
<dbReference type="RefSeq" id="WP_091255399.1">
    <property type="nucleotide sequence ID" value="NZ_FNDB01000002.1"/>
</dbReference>
<accession>A0A1G7X0S8</accession>
<dbReference type="STRING" id="178355.SAMN04488062_102119"/>
<dbReference type="OrthoDB" id="617985at2"/>
<proteinExistence type="predicted"/>
<dbReference type="AlphaFoldDB" id="A0A1G7X0S8"/>
<gene>
    <name evidence="1" type="ORF">SAMN04488062_102119</name>
</gene>
<sequence>MLKKIIGLSIFLSVITAKASFLLVPMDESTQQNHLKAYGITFWCLEKNYKASWLLNYRGGSFLLPDAMEIRKECQIRGVSFEIISDAEQVLISNEIASPSQNMESVVLEKAPKIAVYTPKGKQPWDDAVTLVLTYAEIPFTPIYDEEVLSDQLLLFDWLHLHHEDFTGQYGKFYGAYKNVPWYIEQKKEAESLATKLGYAKVSHEKGAVAKKIRDFVIGGGFMFAMCSATDSFDISLAADGVDICEAMFDGDPSEGNYQSKMNYGSSFAFKDFTLERRPEQYEFSDIDMTSKRRVPMEKDYFTLMEFSAKWDPIPSMLCQNHTQLVKGFMGQTTAFDASLIKSNVLLMGTCELNGEARYIHGQKGKGMFTFYGGHDPEDFQHQVGDPPTVLDLHANSPGYRLILNNVLFPAARKKKLKT</sequence>
<evidence type="ECO:0000313" key="1">
    <source>
        <dbReference type="EMBL" id="SDG77772.1"/>
    </source>
</evidence>
<name>A0A1G7X0S8_9FLAO</name>
<dbReference type="Proteomes" id="UP000199274">
    <property type="component" value="Unassembled WGS sequence"/>
</dbReference>